<dbReference type="InterPro" id="IPR036390">
    <property type="entry name" value="WH_DNA-bd_sf"/>
</dbReference>
<proteinExistence type="predicted"/>
<evidence type="ECO:0008006" key="7">
    <source>
        <dbReference type="Google" id="ProtNLM"/>
    </source>
</evidence>
<dbReference type="PRINTS" id="PR00364">
    <property type="entry name" value="DISEASERSIST"/>
</dbReference>
<gene>
    <name evidence="5" type="ORF">PIB30_101342</name>
</gene>
<dbReference type="InterPro" id="IPR011713">
    <property type="entry name" value="Leu-rich_rpt_3"/>
</dbReference>
<reference evidence="5 6" key="1">
    <citation type="journal article" date="2023" name="Plants (Basel)">
        <title>Bridging the Gap: Combining Genomics and Transcriptomics Approaches to Understand Stylosanthes scabra, an Orphan Legume from the Brazilian Caatinga.</title>
        <authorList>
            <person name="Ferreira-Neto J.R.C."/>
            <person name="da Silva M.D."/>
            <person name="Binneck E."/>
            <person name="de Melo N.F."/>
            <person name="da Silva R.H."/>
            <person name="de Melo A.L.T.M."/>
            <person name="Pandolfi V."/>
            <person name="Bustamante F.O."/>
            <person name="Brasileiro-Vidal A.C."/>
            <person name="Benko-Iseppon A.M."/>
        </authorList>
    </citation>
    <scope>NUCLEOTIDE SEQUENCE [LARGE SCALE GENOMIC DNA]</scope>
    <source>
        <tissue evidence="5">Leaves</tissue>
    </source>
</reference>
<dbReference type="PANTHER" id="PTHR11017">
    <property type="entry name" value="LEUCINE-RICH REPEAT-CONTAINING PROTEIN"/>
    <property type="match status" value="1"/>
</dbReference>
<keyword evidence="1" id="KW-0433">Leucine-rich repeat</keyword>
<feature type="domain" description="NB-ARC" evidence="3">
    <location>
        <begin position="27"/>
        <end position="191"/>
    </location>
</feature>
<feature type="domain" description="Disease resistance protein Roq1-like winged-helix" evidence="4">
    <location>
        <begin position="261"/>
        <end position="331"/>
    </location>
</feature>
<dbReference type="Pfam" id="PF00931">
    <property type="entry name" value="NB-ARC"/>
    <property type="match status" value="1"/>
</dbReference>
<dbReference type="SUPFAM" id="SSF46785">
    <property type="entry name" value="Winged helix' DNA-binding domain"/>
    <property type="match status" value="1"/>
</dbReference>
<evidence type="ECO:0000256" key="1">
    <source>
        <dbReference type="ARBA" id="ARBA00022614"/>
    </source>
</evidence>
<evidence type="ECO:0000259" key="3">
    <source>
        <dbReference type="Pfam" id="PF00931"/>
    </source>
</evidence>
<keyword evidence="2" id="KW-0677">Repeat</keyword>
<evidence type="ECO:0000313" key="5">
    <source>
        <dbReference type="EMBL" id="MED6141247.1"/>
    </source>
</evidence>
<dbReference type="InterPro" id="IPR027417">
    <property type="entry name" value="P-loop_NTPase"/>
</dbReference>
<dbReference type="Gene3D" id="3.80.10.10">
    <property type="entry name" value="Ribonuclease Inhibitor"/>
    <property type="match status" value="2"/>
</dbReference>
<evidence type="ECO:0000256" key="2">
    <source>
        <dbReference type="ARBA" id="ARBA00022737"/>
    </source>
</evidence>
<dbReference type="InterPro" id="IPR042197">
    <property type="entry name" value="Apaf_helical"/>
</dbReference>
<evidence type="ECO:0000313" key="6">
    <source>
        <dbReference type="Proteomes" id="UP001341840"/>
    </source>
</evidence>
<dbReference type="InterPro" id="IPR032675">
    <property type="entry name" value="LRR_dom_sf"/>
</dbReference>
<dbReference type="InterPro" id="IPR002182">
    <property type="entry name" value="NB-ARC"/>
</dbReference>
<dbReference type="InterPro" id="IPR058192">
    <property type="entry name" value="WHD_ROQ1-like"/>
</dbReference>
<sequence>MDLQKLNLDYTNEAKDSFVRDQNYARIESLLRSQSKEVQIIGVWGMGGIGKTTIAATIFEEFSIKYEIRCFLANVREELSRHGFEYIFNKLLSVLLQEDIHIDTPTTISSTIMSRLRHKKALIVLDDVNSSDLLDNLLRVGHDYLGVGSRVIVTTRDKHVLTSRAVDQIFEVKEMNYHNSLKLFSLNAFNKIHPPENGFQELSKRAVAYAKGIPLALKVLGSFLSSKSENEWESILTKLKRTPNANVHKVLRLSYDELDDAEKNIFLDIACFFKGQERDKVIMILNACGFHANTGIRNLLNKALITITQTKRIQMHDLIQEMGQEIVFEESVKIPKGQTRLWNPDEVCDVLKNDKGTDAIESIFLDMTQTTDLHISSNAFRKMPNLRLLAFADGTGHGGKIINNSLYLPSNLELPDSLRYIQWDGYPLKSLPSICWPNKLVEISMPYSNVEKLWDGAQNLPSLEIIDLRGSKRLIECPNFSATPNLKEVWLNYCESLPHVHPSIFYLEKLEFLAVYGCKELTSLCSSNFSPSLHTVVAYDCPNLQEFSIPILADHSEIHLHLRSTALKTIPSSIFHLKDLQHFSFPISESLMDLPLNFAFQITLSDPIEHKYDTSSTLHRVLPSPVFQSVVRLVFDNCCSLTEIPDSISLLSSLQHLNIHSCTNVITLPESLKCLPQLEVLNIFQCHMLELIPVLPPSLKRLRVWDCDLLKTVLSTISEPPRKDEATFLFLNCNNLDEDSHAIILKDVILRTEHVVASPSSGEEFENQEEGFFDCDAKFGEICYLLPVRGSNIHDLFDVHSAEAYSFSVELPQDSNLVGFLFFIVLSQEQWCAIEEQIGYDIREILGFGCECYLETSWGEKVHAESLSLLQWHWDQLYHNVDITSDHALLWYDEKCCKKIMEPVRGTEGKGINDEKGSTGNNNANLTLEFFAGVVNKLDAVIQECGIRWIYQTV</sequence>
<name>A0ABU6SXQ1_9FABA</name>
<dbReference type="Pfam" id="PF23282">
    <property type="entry name" value="WHD_ROQ1"/>
    <property type="match status" value="1"/>
</dbReference>
<dbReference type="SUPFAM" id="SSF52540">
    <property type="entry name" value="P-loop containing nucleoside triphosphate hydrolases"/>
    <property type="match status" value="1"/>
</dbReference>
<comment type="caution">
    <text evidence="5">The sequence shown here is derived from an EMBL/GenBank/DDBJ whole genome shotgun (WGS) entry which is preliminary data.</text>
</comment>
<protein>
    <recommendedName>
        <fullName evidence="7">TMV resistance protein N-like</fullName>
    </recommendedName>
</protein>
<organism evidence="5 6">
    <name type="scientific">Stylosanthes scabra</name>
    <dbReference type="NCBI Taxonomy" id="79078"/>
    <lineage>
        <taxon>Eukaryota</taxon>
        <taxon>Viridiplantae</taxon>
        <taxon>Streptophyta</taxon>
        <taxon>Embryophyta</taxon>
        <taxon>Tracheophyta</taxon>
        <taxon>Spermatophyta</taxon>
        <taxon>Magnoliopsida</taxon>
        <taxon>eudicotyledons</taxon>
        <taxon>Gunneridae</taxon>
        <taxon>Pentapetalae</taxon>
        <taxon>rosids</taxon>
        <taxon>fabids</taxon>
        <taxon>Fabales</taxon>
        <taxon>Fabaceae</taxon>
        <taxon>Papilionoideae</taxon>
        <taxon>50 kb inversion clade</taxon>
        <taxon>dalbergioids sensu lato</taxon>
        <taxon>Dalbergieae</taxon>
        <taxon>Pterocarpus clade</taxon>
        <taxon>Stylosanthes</taxon>
    </lineage>
</organism>
<accession>A0ABU6SXQ1</accession>
<keyword evidence="6" id="KW-1185">Reference proteome</keyword>
<dbReference type="Gene3D" id="1.10.8.430">
    <property type="entry name" value="Helical domain of apoptotic protease-activating factors"/>
    <property type="match status" value="1"/>
</dbReference>
<dbReference type="Gene3D" id="3.40.50.300">
    <property type="entry name" value="P-loop containing nucleotide triphosphate hydrolases"/>
    <property type="match status" value="1"/>
</dbReference>
<dbReference type="EMBL" id="JASCZI010063368">
    <property type="protein sequence ID" value="MED6141247.1"/>
    <property type="molecule type" value="Genomic_DNA"/>
</dbReference>
<dbReference type="Proteomes" id="UP001341840">
    <property type="component" value="Unassembled WGS sequence"/>
</dbReference>
<dbReference type="InterPro" id="IPR044974">
    <property type="entry name" value="Disease_R_plants"/>
</dbReference>
<dbReference type="SUPFAM" id="SSF52058">
    <property type="entry name" value="L domain-like"/>
    <property type="match status" value="1"/>
</dbReference>
<dbReference type="Pfam" id="PF07725">
    <property type="entry name" value="LRR_3"/>
    <property type="match status" value="1"/>
</dbReference>
<dbReference type="PANTHER" id="PTHR11017:SF512">
    <property type="entry name" value="ADP-RIBOSYL CYCLASE_CYCLIC ADP-RIBOSE HYDROLASE"/>
    <property type="match status" value="1"/>
</dbReference>
<evidence type="ECO:0000259" key="4">
    <source>
        <dbReference type="Pfam" id="PF23282"/>
    </source>
</evidence>